<organism evidence="3 4">
    <name type="scientific">Austropuccinia psidii MF-1</name>
    <dbReference type="NCBI Taxonomy" id="1389203"/>
    <lineage>
        <taxon>Eukaryota</taxon>
        <taxon>Fungi</taxon>
        <taxon>Dikarya</taxon>
        <taxon>Basidiomycota</taxon>
        <taxon>Pucciniomycotina</taxon>
        <taxon>Pucciniomycetes</taxon>
        <taxon>Pucciniales</taxon>
        <taxon>Sphaerophragmiaceae</taxon>
        <taxon>Austropuccinia</taxon>
    </lineage>
</organism>
<feature type="compositionally biased region" description="Basic residues" evidence="2">
    <location>
        <begin position="148"/>
        <end position="157"/>
    </location>
</feature>
<dbReference type="EMBL" id="AVOT02024899">
    <property type="protein sequence ID" value="MBW0515846.1"/>
    <property type="molecule type" value="Genomic_DNA"/>
</dbReference>
<dbReference type="InterPro" id="IPR004242">
    <property type="entry name" value="Transposase_21"/>
</dbReference>
<dbReference type="PANTHER" id="PTHR46579">
    <property type="entry name" value="F5/8 TYPE C DOMAIN-CONTAINING PROTEIN-RELATED"/>
    <property type="match status" value="1"/>
</dbReference>
<gene>
    <name evidence="3" type="ORF">O181_055561</name>
</gene>
<dbReference type="OrthoDB" id="3269001at2759"/>
<feature type="coiled-coil region" evidence="1">
    <location>
        <begin position="807"/>
        <end position="834"/>
    </location>
</feature>
<protein>
    <submittedName>
        <fullName evidence="3">Uncharacterized protein</fullName>
    </submittedName>
</protein>
<dbReference type="Pfam" id="PF02992">
    <property type="entry name" value="Transposase_21"/>
    <property type="match status" value="1"/>
</dbReference>
<reference evidence="3" key="1">
    <citation type="submission" date="2021-03" db="EMBL/GenBank/DDBJ databases">
        <title>Draft genome sequence of rust myrtle Austropuccinia psidii MF-1, a brazilian biotype.</title>
        <authorList>
            <person name="Quecine M.C."/>
            <person name="Pachon D.M.R."/>
            <person name="Bonatelli M.L."/>
            <person name="Correr F.H."/>
            <person name="Franceschini L.M."/>
            <person name="Leite T.F."/>
            <person name="Margarido G.R.A."/>
            <person name="Almeida C.A."/>
            <person name="Ferrarezi J.A."/>
            <person name="Labate C.A."/>
        </authorList>
    </citation>
    <scope>NUCLEOTIDE SEQUENCE</scope>
    <source>
        <strain evidence="3">MF-1</strain>
    </source>
</reference>
<name>A0A9Q3HS59_9BASI</name>
<feature type="non-terminal residue" evidence="3">
    <location>
        <position position="1"/>
    </location>
</feature>
<dbReference type="Proteomes" id="UP000765509">
    <property type="component" value="Unassembled WGS sequence"/>
</dbReference>
<dbReference type="AlphaFoldDB" id="A0A9Q3HS59"/>
<comment type="caution">
    <text evidence="3">The sequence shown here is derived from an EMBL/GenBank/DDBJ whole genome shotgun (WGS) entry which is preliminary data.</text>
</comment>
<keyword evidence="4" id="KW-1185">Reference proteome</keyword>
<proteinExistence type="predicted"/>
<feature type="region of interest" description="Disordered" evidence="2">
    <location>
        <begin position="148"/>
        <end position="176"/>
    </location>
</feature>
<dbReference type="PANTHER" id="PTHR46579:SF1">
    <property type="entry name" value="F5_8 TYPE C DOMAIN-CONTAINING PROTEIN"/>
    <property type="match status" value="1"/>
</dbReference>
<evidence type="ECO:0000313" key="3">
    <source>
        <dbReference type="EMBL" id="MBW0515846.1"/>
    </source>
</evidence>
<evidence type="ECO:0000256" key="1">
    <source>
        <dbReference type="SAM" id="Coils"/>
    </source>
</evidence>
<evidence type="ECO:0000256" key="2">
    <source>
        <dbReference type="SAM" id="MobiDB-lite"/>
    </source>
</evidence>
<evidence type="ECO:0000313" key="4">
    <source>
        <dbReference type="Proteomes" id="UP000765509"/>
    </source>
</evidence>
<sequence length="1022" mass="117458">KMPQSQCYCLSGCARITNSKLSSNSTAPQAEFVYLIILIQQRNESLYQGKSNTNQKQHNEEILIIYIDNNQKENHAKSDSMEPSSMKLCTCTDCSKHIITLPNGDIQRGLLVDCSTRRKHWRTLTNELDEAKISSFLPTISCNDPEKHFRKAQRNHQKAGSDSEEDESDPESERSMKESEIAYLVLEYIMWLNLDCGLSQQNSQKARNQLIRILDAVYQPRGIESTLTKSIPRDIRTIVKKLHLNVYFEQYVCCSECFSLYDTEVAPDECVYQVSLSSQPCGADLFHPCVISQHPKAKIFEEDFKLPSQKWSHGQILPRNKPRPRIPKSKFVTQSLIEWIKWFLNISGIEETIETWKEQLESQPLQPILDVAQGSMWKMIFPYDERNHNLNLGLSLFVDWFNPLQNKLSGRQASTGIIALNCLNLPPRLRYQPNFTFLAGIIPGPNQPTMFTINNVLVPLVDELLEFSKGVTIRTPKYPEGRKVLVKLTALIGDLVATHKVAGFMSHSAKFFCNWCEIKSDEKKYLKLGRARRGREVCNTSHQYRELESQAKRERLAKNTGVRWSELNRLPYWNPVLNVTLGVMHNWFEGILQHHFKYRWGFSNDVQNHDGNSSHDSESNFEPMDLSGSISELQSGYLSECNKTQLISNVHQVIVPKGVTRMRRQLGQAKGGRLKASEWNALFNIYIPLSIVDVIYVVQQDVTTSMDKFMINLCALVQCTNMVSSKFLEKEDSRKFAQTYETYQKTSFDLFENIKLQPNHHYAMHLPDHFDWWGPPMGVSEFGGERLVGILQSLKTNHSIGGMEETLMKKFSRRQRLEVQIQEIKEEDNRKSKRPFQLTKKIYDSLLSHLQSAHPHLRDHRDLPHPTKALVLPNFAHSLKSATWKAGMKISANQPNNIVYFQDEDLKRYGEVSHIIDLECDKLHKGPIILLKNLKTFNTRVNEFAPVDSFLEALKVSQVGHDGTFSFIPIEKVISLAAYRRLPAWTLGIREPTFFVRTINKLVGLEIQTLRDSSSLDDAMNM</sequence>
<accession>A0A9Q3HS59</accession>
<keyword evidence="1" id="KW-0175">Coiled coil</keyword>